<feature type="domain" description="Soluble ligand binding" evidence="17">
    <location>
        <begin position="534"/>
        <end position="581"/>
    </location>
</feature>
<keyword evidence="12" id="KW-0564">Palmitate</keyword>
<evidence type="ECO:0000313" key="19">
    <source>
        <dbReference type="EMBL" id="RPE13222.1"/>
    </source>
</evidence>
<dbReference type="Pfam" id="PF02563">
    <property type="entry name" value="Poly_export"/>
    <property type="match status" value="1"/>
</dbReference>
<feature type="domain" description="Soluble ligand binding" evidence="17">
    <location>
        <begin position="631"/>
        <end position="676"/>
    </location>
</feature>
<dbReference type="Gene3D" id="3.30.1950.10">
    <property type="entry name" value="wza like domain"/>
    <property type="match status" value="1"/>
</dbReference>
<comment type="subcellular location">
    <subcellularLocation>
        <location evidence="1">Cell outer membrane</location>
        <topology evidence="1">Multi-pass membrane protein</topology>
    </subcellularLocation>
</comment>
<evidence type="ECO:0000256" key="10">
    <source>
        <dbReference type="ARBA" id="ARBA00023114"/>
    </source>
</evidence>
<evidence type="ECO:0000313" key="20">
    <source>
        <dbReference type="Proteomes" id="UP000278351"/>
    </source>
</evidence>
<keyword evidence="8" id="KW-0625">Polysaccharide transport</keyword>
<comment type="caution">
    <text evidence="19">The sequence shown here is derived from an EMBL/GenBank/DDBJ whole genome shotgun (WGS) entry which is preliminary data.</text>
</comment>
<evidence type="ECO:0000256" key="5">
    <source>
        <dbReference type="ARBA" id="ARBA00022597"/>
    </source>
</evidence>
<keyword evidence="5" id="KW-0762">Sugar transport</keyword>
<feature type="domain" description="Polysaccharide export protein N-terminal" evidence="16">
    <location>
        <begin position="193"/>
        <end position="257"/>
    </location>
</feature>
<keyword evidence="7" id="KW-0732">Signal</keyword>
<dbReference type="InterPro" id="IPR054765">
    <property type="entry name" value="SLBB_dom"/>
</dbReference>
<evidence type="ECO:0000256" key="9">
    <source>
        <dbReference type="ARBA" id="ARBA00023065"/>
    </source>
</evidence>
<feature type="domain" description="Soluble ligand binding" evidence="17">
    <location>
        <begin position="362"/>
        <end position="406"/>
    </location>
</feature>
<keyword evidence="14" id="KW-0449">Lipoprotein</keyword>
<evidence type="ECO:0000256" key="13">
    <source>
        <dbReference type="ARBA" id="ARBA00023237"/>
    </source>
</evidence>
<evidence type="ECO:0000256" key="7">
    <source>
        <dbReference type="ARBA" id="ARBA00022729"/>
    </source>
</evidence>
<evidence type="ECO:0000256" key="12">
    <source>
        <dbReference type="ARBA" id="ARBA00023139"/>
    </source>
</evidence>
<keyword evidence="4" id="KW-1134">Transmembrane beta strand</keyword>
<evidence type="ECO:0000256" key="11">
    <source>
        <dbReference type="ARBA" id="ARBA00023136"/>
    </source>
</evidence>
<dbReference type="InterPro" id="IPR003715">
    <property type="entry name" value="Poly_export_N"/>
</dbReference>
<dbReference type="GO" id="GO:0046930">
    <property type="term" value="C:pore complex"/>
    <property type="evidence" value="ECO:0007669"/>
    <property type="project" value="UniProtKB-KW"/>
</dbReference>
<evidence type="ECO:0000256" key="4">
    <source>
        <dbReference type="ARBA" id="ARBA00022452"/>
    </source>
</evidence>
<feature type="domain" description="SLBB" evidence="18">
    <location>
        <begin position="278"/>
        <end position="355"/>
    </location>
</feature>
<dbReference type="InterPro" id="IPR049712">
    <property type="entry name" value="Poly_export"/>
</dbReference>
<evidence type="ECO:0000256" key="6">
    <source>
        <dbReference type="ARBA" id="ARBA00022692"/>
    </source>
</evidence>
<evidence type="ECO:0000259" key="16">
    <source>
        <dbReference type="Pfam" id="PF02563"/>
    </source>
</evidence>
<dbReference type="GO" id="GO:0015159">
    <property type="term" value="F:polysaccharide transmembrane transporter activity"/>
    <property type="evidence" value="ECO:0007669"/>
    <property type="project" value="InterPro"/>
</dbReference>
<proteinExistence type="inferred from homology"/>
<dbReference type="GO" id="GO:0015288">
    <property type="term" value="F:porin activity"/>
    <property type="evidence" value="ECO:0007669"/>
    <property type="project" value="UniProtKB-KW"/>
</dbReference>
<comment type="similarity">
    <text evidence="2">Belongs to the BexD/CtrA/VexA family.</text>
</comment>
<keyword evidence="10" id="KW-0626">Porin</keyword>
<evidence type="ECO:0000256" key="1">
    <source>
        <dbReference type="ARBA" id="ARBA00004571"/>
    </source>
</evidence>
<dbReference type="EMBL" id="RPDH01000001">
    <property type="protein sequence ID" value="RPE13222.1"/>
    <property type="molecule type" value="Genomic_DNA"/>
</dbReference>
<reference evidence="19 20" key="1">
    <citation type="submission" date="2018-11" db="EMBL/GenBank/DDBJ databases">
        <title>Chitinophaga lutea sp.nov., isolate from arsenic contaminated soil.</title>
        <authorList>
            <person name="Zong Y."/>
        </authorList>
    </citation>
    <scope>NUCLEOTIDE SEQUENCE [LARGE SCALE GENOMIC DNA]</scope>
    <source>
        <strain evidence="19 20">ZY74</strain>
    </source>
</reference>
<keyword evidence="11 15" id="KW-0472">Membrane</keyword>
<name>A0A3N4PWX7_9BACT</name>
<evidence type="ECO:0000259" key="18">
    <source>
        <dbReference type="Pfam" id="PF22461"/>
    </source>
</evidence>
<evidence type="ECO:0000256" key="3">
    <source>
        <dbReference type="ARBA" id="ARBA00022448"/>
    </source>
</evidence>
<feature type="domain" description="SLBB" evidence="18">
    <location>
        <begin position="444"/>
        <end position="521"/>
    </location>
</feature>
<organism evidence="19 20">
    <name type="scientific">Chitinophaga lutea</name>
    <dbReference type="NCBI Taxonomy" id="2488634"/>
    <lineage>
        <taxon>Bacteria</taxon>
        <taxon>Pseudomonadati</taxon>
        <taxon>Bacteroidota</taxon>
        <taxon>Chitinophagia</taxon>
        <taxon>Chitinophagales</taxon>
        <taxon>Chitinophagaceae</taxon>
        <taxon>Chitinophaga</taxon>
    </lineage>
</organism>
<feature type="transmembrane region" description="Helical" evidence="15">
    <location>
        <begin position="40"/>
        <end position="57"/>
    </location>
</feature>
<dbReference type="Proteomes" id="UP000278351">
    <property type="component" value="Unassembled WGS sequence"/>
</dbReference>
<keyword evidence="9" id="KW-0406">Ion transport</keyword>
<evidence type="ECO:0000256" key="2">
    <source>
        <dbReference type="ARBA" id="ARBA00009450"/>
    </source>
</evidence>
<dbReference type="PANTHER" id="PTHR33619">
    <property type="entry name" value="POLYSACCHARIDE EXPORT PROTEIN GFCE-RELATED"/>
    <property type="match status" value="1"/>
</dbReference>
<keyword evidence="13" id="KW-0998">Cell outer membrane</keyword>
<dbReference type="PANTHER" id="PTHR33619:SF3">
    <property type="entry name" value="POLYSACCHARIDE EXPORT PROTEIN GFCE-RELATED"/>
    <property type="match status" value="1"/>
</dbReference>
<gene>
    <name evidence="19" type="ORF">EGT74_06750</name>
</gene>
<evidence type="ECO:0000256" key="14">
    <source>
        <dbReference type="ARBA" id="ARBA00023288"/>
    </source>
</evidence>
<sequence length="859" mass="95613">MLFLINLPIIFCKPFNGRVFAESGTILRSFFISKHRMKKIFLVQIFLMIGLCAFAQVPSISQKQAQQMKAEDLSDEQIRQLVAEMKRNKVGLDQLDTYAQQKGIPPAEASKLKDRIRALNLDRELISPSQSSQTGDAQTDRGIDDNMTYQSARDKKPMTAAERAYEERRRKIFGADLFSNKNLTFEPNLRIATPPNYKLAAGDEVVIDVYGYSEVQHKLKVSPEGFVRIPYLGPVYVNGLTMDEATKRISQQLSTIYGGIKSGNTFVQVSLGSIRSIKVLLIGEVEQPGTYTLLSLATVANALYVSGGPNLNGSFRDIQVIRNGQPLVRFDLYDFLTNGDLTNNIVLQDQDIVRVNAYKTRVELVGQVKRPAIFEVKESETLQQVLDYAGGFTDIAYRDVIRASRINNKEREVVNIPFNDIAVFKLRSGDKFTVDSVLSRFTNRITITGAVFHPGEYALENNMTVADLISRADGVKEDASLARAVIFRLKEDFTPSTLSFDVQDIVSGRQKVLLQREDSVVIYSKLALREEYQVKISGEVNKPGYFNYSDSLQVGDLILMADGLRDAASLKRIEVSRRIRGKEYSPADSITAIVAQFDLKDDLSSLNGFALQPFDEVVVRKSPTYSEQAAVSIDGEVVYPGLYTINTKTEKISDLIRRAGGLRPGAYAEGAVLLRKTFVNASDSALLNSKLQVFFAKLADSSAIRKMENTVTQKEQLLGINLPSIMASPGSKYDLRLEKGDIIKIPKKLQTVQLLGEIYFPKKVRFEKNTTFRGYIRGAGGFTNSALKRRSYVVYANGDVKSTSKVLFFNRYPKVRPGAEIYVPSKKDSKGLSGQEAIGITTGIASLALIIVTVLDKIK</sequence>
<dbReference type="AlphaFoldDB" id="A0A3N4PWX7"/>
<protein>
    <submittedName>
        <fullName evidence="19">Capsule biosynthesis protein</fullName>
    </submittedName>
</protein>
<dbReference type="Pfam" id="PF10531">
    <property type="entry name" value="SLBB"/>
    <property type="match status" value="3"/>
</dbReference>
<dbReference type="InterPro" id="IPR019554">
    <property type="entry name" value="Soluble_ligand-bd"/>
</dbReference>
<dbReference type="Gene3D" id="3.10.560.10">
    <property type="entry name" value="Outer membrane lipoprotein wza domain like"/>
    <property type="match status" value="6"/>
</dbReference>
<evidence type="ECO:0000256" key="8">
    <source>
        <dbReference type="ARBA" id="ARBA00023047"/>
    </source>
</evidence>
<keyword evidence="6 15" id="KW-0812">Transmembrane</keyword>
<dbReference type="OrthoDB" id="9808948at2"/>
<evidence type="ECO:0000256" key="15">
    <source>
        <dbReference type="SAM" id="Phobius"/>
    </source>
</evidence>
<dbReference type="RefSeq" id="WP_123845740.1">
    <property type="nucleotide sequence ID" value="NZ_RPDH01000001.1"/>
</dbReference>
<keyword evidence="15" id="KW-1133">Transmembrane helix</keyword>
<keyword evidence="20" id="KW-1185">Reference proteome</keyword>
<dbReference type="GO" id="GO:0006811">
    <property type="term" value="P:monoatomic ion transport"/>
    <property type="evidence" value="ECO:0007669"/>
    <property type="project" value="UniProtKB-KW"/>
</dbReference>
<accession>A0A3N4PWX7</accession>
<keyword evidence="3" id="KW-0813">Transport</keyword>
<dbReference type="Pfam" id="PF22461">
    <property type="entry name" value="SLBB_2"/>
    <property type="match status" value="2"/>
</dbReference>
<dbReference type="GO" id="GO:0009279">
    <property type="term" value="C:cell outer membrane"/>
    <property type="evidence" value="ECO:0007669"/>
    <property type="project" value="UniProtKB-SubCell"/>
</dbReference>
<evidence type="ECO:0000259" key="17">
    <source>
        <dbReference type="Pfam" id="PF10531"/>
    </source>
</evidence>